<accession>A0A6I2KVJ7</accession>
<dbReference type="RefSeq" id="WP_154371937.1">
    <property type="nucleotide sequence ID" value="NZ_WKJK01000001.1"/>
</dbReference>
<dbReference type="EMBL" id="WKJK01000001">
    <property type="protein sequence ID" value="MRW88394.1"/>
    <property type="molecule type" value="Genomic_DNA"/>
</dbReference>
<sequence length="157" mass="17471">MGQIKKSGSQIGAAYAAKFIDFVQSAQGLPVSAKDGSLNIAELVRLTGIPKESFYQNPSLIKTLDQVCACFDVPRWGALRRRDGASARRVQPQGTERVTASHSHLTKAIQKLESQNKTLNAENLELRRHLRLLKLELGRQDMAIETGRRVYSLLENI</sequence>
<keyword evidence="3" id="KW-1185">Reference proteome</keyword>
<proteinExistence type="predicted"/>
<feature type="coiled-coil region" evidence="1">
    <location>
        <begin position="102"/>
        <end position="136"/>
    </location>
</feature>
<keyword evidence="1" id="KW-0175">Coiled coil</keyword>
<dbReference type="AlphaFoldDB" id="A0A6I2KVJ7"/>
<comment type="caution">
    <text evidence="2">The sequence shown here is derived from an EMBL/GenBank/DDBJ whole genome shotgun (WGS) entry which is preliminary data.</text>
</comment>
<name>A0A6I2KVJ7_9BURK</name>
<evidence type="ECO:0000313" key="3">
    <source>
        <dbReference type="Proteomes" id="UP000433309"/>
    </source>
</evidence>
<organism evidence="2 3">
    <name type="scientific">Duganella guangzhouensis</name>
    <dbReference type="NCBI Taxonomy" id="2666084"/>
    <lineage>
        <taxon>Bacteria</taxon>
        <taxon>Pseudomonadati</taxon>
        <taxon>Pseudomonadota</taxon>
        <taxon>Betaproteobacteria</taxon>
        <taxon>Burkholderiales</taxon>
        <taxon>Oxalobacteraceae</taxon>
        <taxon>Telluria group</taxon>
        <taxon>Duganella</taxon>
    </lineage>
</organism>
<protein>
    <submittedName>
        <fullName evidence="2">Uncharacterized protein</fullName>
    </submittedName>
</protein>
<evidence type="ECO:0000313" key="2">
    <source>
        <dbReference type="EMBL" id="MRW88394.1"/>
    </source>
</evidence>
<gene>
    <name evidence="2" type="ORF">GJ699_00150</name>
</gene>
<reference evidence="2 3" key="1">
    <citation type="submission" date="2019-11" db="EMBL/GenBank/DDBJ databases">
        <title>Novel species isolated from a subtropical stream in China.</title>
        <authorList>
            <person name="Lu H."/>
        </authorList>
    </citation>
    <scope>NUCLEOTIDE SEQUENCE [LARGE SCALE GENOMIC DNA]</scope>
    <source>
        <strain evidence="2 3">FT80W</strain>
    </source>
</reference>
<dbReference type="Proteomes" id="UP000433309">
    <property type="component" value="Unassembled WGS sequence"/>
</dbReference>
<evidence type="ECO:0000256" key="1">
    <source>
        <dbReference type="SAM" id="Coils"/>
    </source>
</evidence>